<keyword evidence="3" id="KW-1185">Reference proteome</keyword>
<dbReference type="Gene3D" id="3.40.50.360">
    <property type="match status" value="1"/>
</dbReference>
<dbReference type="EMBL" id="JBFXLU010000061">
    <property type="protein sequence ID" value="KAL2846682.1"/>
    <property type="molecule type" value="Genomic_DNA"/>
</dbReference>
<gene>
    <name evidence="2" type="ORF">BJY01DRAFT_247113</name>
</gene>
<sequence length="322" mass="34156">MKILAISAGSVAGNTELTLLTALQAVQAVKPDATIQLIRLEEIRIGNRLITGQFEHPFTKEQKRTAADSGPDDRPFVLEAIMEADAIIIGAPVLNRGAAGLLKYFADKTLGPFQDVSVATEMVAQGRGERVDQRILKKRVAALVSVGGAVSSDWTTLGLPMLHQLLFPMGIMVVDQVHIYGAGLPGSVVLDDDALSRAAQLGRSLVEQASQPVEGRKYAGAPGKCPICNLNVVALIGGNQVECASCAARGTVRIVDGEVVLDFTQEGLNSSVFRMQALVEHGAEIKKVAGELRPKMQEIPNKVKPLLNWGAAITLVPPSLSG</sequence>
<accession>A0ABR4K2X1</accession>
<evidence type="ECO:0000259" key="1">
    <source>
        <dbReference type="Pfam" id="PF03358"/>
    </source>
</evidence>
<comment type="caution">
    <text evidence="2">The sequence shown here is derived from an EMBL/GenBank/DDBJ whole genome shotgun (WGS) entry which is preliminary data.</text>
</comment>
<dbReference type="SUPFAM" id="SSF52218">
    <property type="entry name" value="Flavoproteins"/>
    <property type="match status" value="1"/>
</dbReference>
<feature type="domain" description="NADPH-dependent FMN reductase-like" evidence="1">
    <location>
        <begin position="1"/>
        <end position="148"/>
    </location>
</feature>
<proteinExistence type="predicted"/>
<reference evidence="2 3" key="1">
    <citation type="submission" date="2024-07" db="EMBL/GenBank/DDBJ databases">
        <title>Section-level genome sequencing and comparative genomics of Aspergillus sections Usti and Cavernicolus.</title>
        <authorList>
            <consortium name="Lawrence Berkeley National Laboratory"/>
            <person name="Nybo J.L."/>
            <person name="Vesth T.C."/>
            <person name="Theobald S."/>
            <person name="Frisvad J.C."/>
            <person name="Larsen T.O."/>
            <person name="Kjaerboelling I."/>
            <person name="Rothschild-Mancinelli K."/>
            <person name="Lyhne E.K."/>
            <person name="Kogle M.E."/>
            <person name="Barry K."/>
            <person name="Clum A."/>
            <person name="Na H."/>
            <person name="Ledsgaard L."/>
            <person name="Lin J."/>
            <person name="Lipzen A."/>
            <person name="Kuo A."/>
            <person name="Riley R."/>
            <person name="Mondo S."/>
            <person name="Labutti K."/>
            <person name="Haridas S."/>
            <person name="Pangalinan J."/>
            <person name="Salamov A.A."/>
            <person name="Simmons B.A."/>
            <person name="Magnuson J.K."/>
            <person name="Chen J."/>
            <person name="Drula E."/>
            <person name="Henrissat B."/>
            <person name="Wiebenga A."/>
            <person name="Lubbers R.J."/>
            <person name="Gomes A.C."/>
            <person name="Makela M.R."/>
            <person name="Stajich J."/>
            <person name="Grigoriev I.V."/>
            <person name="Mortensen U.H."/>
            <person name="De Vries R.P."/>
            <person name="Baker S.E."/>
            <person name="Andersen M.R."/>
        </authorList>
    </citation>
    <scope>NUCLEOTIDE SEQUENCE [LARGE SCALE GENOMIC DNA]</scope>
    <source>
        <strain evidence="2 3">CBS 123904</strain>
    </source>
</reference>
<protein>
    <submittedName>
        <fullName evidence="2">Flavoprotein-like protein</fullName>
    </submittedName>
</protein>
<organism evidence="2 3">
    <name type="scientific">Aspergillus pseudoustus</name>
    <dbReference type="NCBI Taxonomy" id="1810923"/>
    <lineage>
        <taxon>Eukaryota</taxon>
        <taxon>Fungi</taxon>
        <taxon>Dikarya</taxon>
        <taxon>Ascomycota</taxon>
        <taxon>Pezizomycotina</taxon>
        <taxon>Eurotiomycetes</taxon>
        <taxon>Eurotiomycetidae</taxon>
        <taxon>Eurotiales</taxon>
        <taxon>Aspergillaceae</taxon>
        <taxon>Aspergillus</taxon>
        <taxon>Aspergillus subgen. Nidulantes</taxon>
    </lineage>
</organism>
<evidence type="ECO:0000313" key="3">
    <source>
        <dbReference type="Proteomes" id="UP001610446"/>
    </source>
</evidence>
<name>A0ABR4K2X1_9EURO</name>
<dbReference type="Proteomes" id="UP001610446">
    <property type="component" value="Unassembled WGS sequence"/>
</dbReference>
<dbReference type="InterPro" id="IPR029039">
    <property type="entry name" value="Flavoprotein-like_sf"/>
</dbReference>
<evidence type="ECO:0000313" key="2">
    <source>
        <dbReference type="EMBL" id="KAL2846682.1"/>
    </source>
</evidence>
<dbReference type="InterPro" id="IPR005025">
    <property type="entry name" value="FMN_Rdtase-like_dom"/>
</dbReference>
<dbReference type="Pfam" id="PF03358">
    <property type="entry name" value="FMN_red"/>
    <property type="match status" value="1"/>
</dbReference>